<proteinExistence type="predicted"/>
<dbReference type="EMBL" id="JACHGW010000006">
    <property type="protein sequence ID" value="MBB6053312.1"/>
    <property type="molecule type" value="Genomic_DNA"/>
</dbReference>
<protein>
    <submittedName>
        <fullName evidence="1">Uncharacterized protein</fullName>
    </submittedName>
</protein>
<dbReference type="RefSeq" id="WP_184203407.1">
    <property type="nucleotide sequence ID" value="NZ_JACHGW010000006.1"/>
</dbReference>
<dbReference type="AlphaFoldDB" id="A0A7W9WA73"/>
<comment type="caution">
    <text evidence="1">The sequence shown here is derived from an EMBL/GenBank/DDBJ whole genome shotgun (WGS) entry which is preliminary data.</text>
</comment>
<evidence type="ECO:0000313" key="2">
    <source>
        <dbReference type="Proteomes" id="UP000520814"/>
    </source>
</evidence>
<sequence length="49" mass="5604">MKTRPARTITIYSAKVYVAWDKFPPLCAPDSVWKEWHRLQAEAGEAPTS</sequence>
<gene>
    <name evidence="1" type="ORF">HNQ39_005146</name>
</gene>
<accession>A0A7W9WA73</accession>
<name>A0A7W9WA73_ARMRO</name>
<dbReference type="Proteomes" id="UP000520814">
    <property type="component" value="Unassembled WGS sequence"/>
</dbReference>
<reference evidence="1 2" key="1">
    <citation type="submission" date="2020-08" db="EMBL/GenBank/DDBJ databases">
        <title>Genomic Encyclopedia of Type Strains, Phase IV (KMG-IV): sequencing the most valuable type-strain genomes for metagenomic binning, comparative biology and taxonomic classification.</title>
        <authorList>
            <person name="Goeker M."/>
        </authorList>
    </citation>
    <scope>NUCLEOTIDE SEQUENCE [LARGE SCALE GENOMIC DNA]</scope>
    <source>
        <strain evidence="1 2">DSM 23562</strain>
    </source>
</reference>
<evidence type="ECO:0000313" key="1">
    <source>
        <dbReference type="EMBL" id="MBB6053312.1"/>
    </source>
</evidence>
<organism evidence="1 2">
    <name type="scientific">Armatimonas rosea</name>
    <dbReference type="NCBI Taxonomy" id="685828"/>
    <lineage>
        <taxon>Bacteria</taxon>
        <taxon>Bacillati</taxon>
        <taxon>Armatimonadota</taxon>
        <taxon>Armatimonadia</taxon>
        <taxon>Armatimonadales</taxon>
        <taxon>Armatimonadaceae</taxon>
        <taxon>Armatimonas</taxon>
    </lineage>
</organism>
<keyword evidence="2" id="KW-1185">Reference proteome</keyword>